<evidence type="ECO:0000313" key="3">
    <source>
        <dbReference type="Proteomes" id="UP000198504"/>
    </source>
</evidence>
<gene>
    <name evidence="2" type="ORF">SAMN05421756_110127</name>
</gene>
<dbReference type="PANTHER" id="PTHR43190">
    <property type="entry name" value="N-ACETYL-D-GLUCOSAMINE KINASE"/>
    <property type="match status" value="1"/>
</dbReference>
<dbReference type="Gene3D" id="3.30.420.40">
    <property type="match status" value="2"/>
</dbReference>
<dbReference type="InterPro" id="IPR052519">
    <property type="entry name" value="Euk-type_GlcNAc_Kinase"/>
</dbReference>
<reference evidence="3" key="1">
    <citation type="submission" date="2016-10" db="EMBL/GenBank/DDBJ databases">
        <authorList>
            <person name="Varghese N."/>
            <person name="Submissions S."/>
        </authorList>
    </citation>
    <scope>NUCLEOTIDE SEQUENCE [LARGE SCALE GENOMIC DNA]</scope>
    <source>
        <strain evidence="3">CGMCC 4.6856</strain>
    </source>
</reference>
<organism evidence="2 3">
    <name type="scientific">Microlunatus flavus</name>
    <dbReference type="NCBI Taxonomy" id="1036181"/>
    <lineage>
        <taxon>Bacteria</taxon>
        <taxon>Bacillati</taxon>
        <taxon>Actinomycetota</taxon>
        <taxon>Actinomycetes</taxon>
        <taxon>Propionibacteriales</taxon>
        <taxon>Propionibacteriaceae</taxon>
        <taxon>Microlunatus</taxon>
    </lineage>
</organism>
<accession>A0A1H9MHC7</accession>
<keyword evidence="3" id="KW-1185">Reference proteome</keyword>
<dbReference type="SUPFAM" id="SSF53067">
    <property type="entry name" value="Actin-like ATPase domain"/>
    <property type="match status" value="2"/>
</dbReference>
<dbReference type="Pfam" id="PF01869">
    <property type="entry name" value="BcrAD_BadFG"/>
    <property type="match status" value="1"/>
</dbReference>
<proteinExistence type="predicted"/>
<dbReference type="EMBL" id="FOFA01000010">
    <property type="protein sequence ID" value="SER22857.1"/>
    <property type="molecule type" value="Genomic_DNA"/>
</dbReference>
<evidence type="ECO:0000259" key="1">
    <source>
        <dbReference type="Pfam" id="PF01869"/>
    </source>
</evidence>
<dbReference type="InterPro" id="IPR043129">
    <property type="entry name" value="ATPase_NBD"/>
</dbReference>
<dbReference type="AlphaFoldDB" id="A0A1H9MHC7"/>
<name>A0A1H9MHC7_9ACTN</name>
<protein>
    <submittedName>
        <fullName evidence="2">BadF-type ATPase</fullName>
    </submittedName>
</protein>
<dbReference type="Proteomes" id="UP000198504">
    <property type="component" value="Unassembled WGS sequence"/>
</dbReference>
<dbReference type="InterPro" id="IPR002731">
    <property type="entry name" value="ATPase_BadF"/>
</dbReference>
<dbReference type="STRING" id="1036181.SAMN05421756_110127"/>
<feature type="domain" description="ATPase BadF/BadG/BcrA/BcrD type" evidence="1">
    <location>
        <begin position="8"/>
        <end position="308"/>
    </location>
</feature>
<dbReference type="PANTHER" id="PTHR43190:SF3">
    <property type="entry name" value="N-ACETYL-D-GLUCOSAMINE KINASE"/>
    <property type="match status" value="1"/>
</dbReference>
<sequence length="330" mass="33364">MTHAPAYLGVDGGGTKTALCVVTADGRLLAQHEAPSVYYLGAGQASGPGLVRALLAEAVPAVCAAAGASPADLAGAFFGLPAYGEASADTAELDAIPGELLGHDRYRCDNDMVCGWAGSLALAAGVNVISGTGSMTYGERAGRHVRVGGWGELVGDEGSAYWLGIRGLQAWTWMSDGRAPVGPLHALLGDRLGLAAPLDLVSLVHDTWGGDRSTIAALAPVVTAAADAGDPVAAEVVDEGVAELVRLVRVTAERLGFGPGEVVPVSTSGGVFRAGRVRRLFAERLAATGSYALRAPRFSPVVGAALYAAREAGSPLDDAALARLGAGSAR</sequence>
<dbReference type="OrthoDB" id="8701357at2"/>
<evidence type="ECO:0000313" key="2">
    <source>
        <dbReference type="EMBL" id="SER22857.1"/>
    </source>
</evidence>
<dbReference type="CDD" id="cd24007">
    <property type="entry name" value="ASKHA_NBD_eukNAGK-like"/>
    <property type="match status" value="1"/>
</dbReference>